<comment type="subcellular location">
    <subcellularLocation>
        <location evidence="8">Cytoplasm</location>
    </subcellularLocation>
</comment>
<comment type="caution">
    <text evidence="11">The sequence shown here is derived from an EMBL/GenBank/DDBJ whole genome shotgun (WGS) entry which is preliminary data.</text>
</comment>
<keyword evidence="5 8" id="KW-0030">Aminoacyl-tRNA synthetase</keyword>
<organism evidence="11 12">
    <name type="scientific">Spectribacter acetivorans</name>
    <dbReference type="NCBI Taxonomy" id="3075603"/>
    <lineage>
        <taxon>Bacteria</taxon>
        <taxon>Pseudomonadati</taxon>
        <taxon>Pseudomonadota</taxon>
        <taxon>Gammaproteobacteria</taxon>
        <taxon>Salinisphaerales</taxon>
        <taxon>Salinisphaeraceae</taxon>
        <taxon>Spectribacter</taxon>
    </lineage>
</organism>
<dbReference type="Pfam" id="PF08264">
    <property type="entry name" value="Anticodon_1"/>
    <property type="match status" value="1"/>
</dbReference>
<dbReference type="Gene3D" id="3.40.50.620">
    <property type="entry name" value="HUPs"/>
    <property type="match status" value="2"/>
</dbReference>
<dbReference type="SUPFAM" id="SSF52374">
    <property type="entry name" value="Nucleotidylyl transferase"/>
    <property type="match status" value="1"/>
</dbReference>
<evidence type="ECO:0000259" key="9">
    <source>
        <dbReference type="Pfam" id="PF00133"/>
    </source>
</evidence>
<protein>
    <recommendedName>
        <fullName evidence="8">Isoleucine--tRNA ligase</fullName>
        <ecNumber evidence="8">6.1.1.5</ecNumber>
    </recommendedName>
    <alternativeName>
        <fullName evidence="8">Isoleucyl-tRNA synthetase</fullName>
        <shortName evidence="8">IleRS</shortName>
    </alternativeName>
</protein>
<reference evidence="11 12" key="1">
    <citation type="submission" date="2023-09" db="EMBL/GenBank/DDBJ databases">
        <authorList>
            <person name="Rey-Velasco X."/>
        </authorList>
    </citation>
    <scope>NUCLEOTIDE SEQUENCE [LARGE SCALE GENOMIC DNA]</scope>
    <source>
        <strain evidence="11 12">P385</strain>
    </source>
</reference>
<dbReference type="CDD" id="cd07961">
    <property type="entry name" value="Anticodon_Ia_Ile_ABEc"/>
    <property type="match status" value="1"/>
</dbReference>
<dbReference type="EC" id="6.1.1.5" evidence="8"/>
<dbReference type="InterPro" id="IPR014729">
    <property type="entry name" value="Rossmann-like_a/b/a_fold"/>
</dbReference>
<dbReference type="SUPFAM" id="SSF50677">
    <property type="entry name" value="ValRS/IleRS/LeuRS editing domain"/>
    <property type="match status" value="1"/>
</dbReference>
<keyword evidence="12" id="KW-1185">Reference proteome</keyword>
<comment type="domain">
    <text evidence="8">IleRS has two distinct active sites: one for aminoacylation and one for editing. The misactivated valine is translocated from the active site to the editing site, which sterically excludes the correctly activated isoleucine. The single editing site contains two valyl binding pockets, one specific for each substrate (Val-AMP or Val-tRNA(Ile)).</text>
</comment>
<feature type="short sequence motif" description="'KMSKS' region" evidence="8">
    <location>
        <begin position="603"/>
        <end position="607"/>
    </location>
</feature>
<dbReference type="PRINTS" id="PR00984">
    <property type="entry name" value="TRNASYNTHILE"/>
</dbReference>
<dbReference type="InterPro" id="IPR002300">
    <property type="entry name" value="aa-tRNA-synth_Ia"/>
</dbReference>
<keyword evidence="8" id="KW-0862">Zinc</keyword>
<dbReference type="InterPro" id="IPR033709">
    <property type="entry name" value="Anticodon_Ile_ABEc"/>
</dbReference>
<dbReference type="InterPro" id="IPR023586">
    <property type="entry name" value="Ile-tRNA-ligase_type2"/>
</dbReference>
<evidence type="ECO:0000256" key="6">
    <source>
        <dbReference type="ARBA" id="ARBA00025217"/>
    </source>
</evidence>
<comment type="cofactor">
    <cofactor evidence="8">
        <name>Zn(2+)</name>
        <dbReference type="ChEBI" id="CHEBI:29105"/>
    </cofactor>
</comment>
<evidence type="ECO:0000256" key="4">
    <source>
        <dbReference type="ARBA" id="ARBA00022917"/>
    </source>
</evidence>
<proteinExistence type="inferred from homology"/>
<feature type="binding site" evidence="8">
    <location>
        <position position="606"/>
    </location>
    <ligand>
        <name>ATP</name>
        <dbReference type="ChEBI" id="CHEBI:30616"/>
    </ligand>
</feature>
<dbReference type="NCBIfam" id="TIGR00392">
    <property type="entry name" value="ileS"/>
    <property type="match status" value="1"/>
</dbReference>
<evidence type="ECO:0000256" key="8">
    <source>
        <dbReference type="HAMAP-Rule" id="MF_02003"/>
    </source>
</evidence>
<evidence type="ECO:0000256" key="2">
    <source>
        <dbReference type="ARBA" id="ARBA00022741"/>
    </source>
</evidence>
<dbReference type="PANTHER" id="PTHR42780">
    <property type="entry name" value="SOLEUCYL-TRNA SYNTHETASE"/>
    <property type="match status" value="1"/>
</dbReference>
<evidence type="ECO:0000313" key="11">
    <source>
        <dbReference type="EMBL" id="MDT0619813.1"/>
    </source>
</evidence>
<sequence>MTQFSEHKMLDMPSLDADIRGWWEAERVFERCGEARHDAPTFTFYEGPPTANGRPGIHHVLGRTVKDTFCRYKTMRGYRVDRKAGWDTHGLPVEIEVEKELGLQSREDIEAYGIAEYNAACRESVLRYKAQWDDLTRRIGYWVDLDAPYVTFANEYIESVWYLLKKLWDRGLLYKGHKIHWYSPGSGTVLSSHEVSLGYEEVQDPSVTIRFPLAGEANSFFLAWTTTPWTLVSNAGLAVGPDLDYVKVRPTGEDAADEVLILAEAAAPRLLGENYEVIERLTGRDLVDTRYTPVFDHFADHPEAGSAWRVVPADFVSTEDGTGIVHIAPAFGADDYATGQANGLPLLNPVERDGHFAADWPLVGGQWFKDADKTIARDLKDRGLLFARDVTVHNYPHDWRKGTPLMNYPVESWFVRTSPHKDRLVALNETINWYPAHVGRGRFGDWLANNVDWALSRHRYWGTPLPIWVSDTDPSHVEVIGSIEELREKAGDALPDDADLDLHRPHVDDITWPAPGGGTMRRVPEIIDVWFDSGAMPFAQWHYPFENAEAFKANFPADFICEGVDQTRGWFYTLHAIAALTEESVAFRNVVVNGLLLDAGGEKMSKSKGNTVDPFEALDTHGADVIRWTMLASSPPWDNTKYAERSLRDTRAKVFGTLENVYAFFATYANIDGFDPAAEAPPVAERPELDRWILSRLQTTAGEAVAAMDDYNPTIAARAVERFVDELSNWYIRRSRERFWAGARADEADADDKRAAYHTTLTCLAAVARLMAPIAPFFAEWLYRNLAVAPGESVHLAAFPAADASLLDADLERRMALARAIVGNVLALRNEAGINVRQPLSRILVVEEPAVTRADVEAVAAVVRDEVNVDAIEFVAGTGDLVTRSAKPNFKQLGKRLGKLMRPVAQAVAELTDEQIDEYLRDDCLTLTIADHPVELDEGDLLIEAEGVEGWLVGREDGVTVALDGAITPALRQRGLAREVVNRIQRLRKSADFHVADRIDVQFAADAELAAAIDAHRDWVSGEVLAVSLEAGDAPAGEACETFDIDGLKLVVGLSRRQLEQAG</sequence>
<dbReference type="InterPro" id="IPR013155">
    <property type="entry name" value="M/V/L/I-tRNA-synth_anticd-bd"/>
</dbReference>
<dbReference type="PANTHER" id="PTHR42780:SF1">
    <property type="entry name" value="ISOLEUCINE--TRNA LIGASE, CYTOPLASMIC"/>
    <property type="match status" value="1"/>
</dbReference>
<feature type="short sequence motif" description="'HIGH' region" evidence="8">
    <location>
        <begin position="49"/>
        <end position="59"/>
    </location>
</feature>
<dbReference type="InterPro" id="IPR002301">
    <property type="entry name" value="Ile-tRNA-ligase"/>
</dbReference>
<dbReference type="RefSeq" id="WP_311660487.1">
    <property type="nucleotide sequence ID" value="NZ_JAVRHY010000021.1"/>
</dbReference>
<dbReference type="Gene3D" id="1.10.730.10">
    <property type="entry name" value="Isoleucyl-tRNA Synthetase, Domain 1"/>
    <property type="match status" value="1"/>
</dbReference>
<dbReference type="Proteomes" id="UP001259982">
    <property type="component" value="Unassembled WGS sequence"/>
</dbReference>
<keyword evidence="1 8" id="KW-0436">Ligase</keyword>
<feature type="domain" description="Aminoacyl-tRNA synthetase class Ia" evidence="9">
    <location>
        <begin position="21"/>
        <end position="634"/>
    </location>
</feature>
<dbReference type="EMBL" id="JAVRHY010000021">
    <property type="protein sequence ID" value="MDT0619813.1"/>
    <property type="molecule type" value="Genomic_DNA"/>
</dbReference>
<keyword evidence="8" id="KW-0479">Metal-binding</keyword>
<dbReference type="HAMAP" id="MF_02003">
    <property type="entry name" value="Ile_tRNA_synth_type2"/>
    <property type="match status" value="1"/>
</dbReference>
<evidence type="ECO:0000256" key="5">
    <source>
        <dbReference type="ARBA" id="ARBA00023146"/>
    </source>
</evidence>
<dbReference type="SUPFAM" id="SSF47323">
    <property type="entry name" value="Anticodon-binding domain of a subclass of class I aminoacyl-tRNA synthetases"/>
    <property type="match status" value="1"/>
</dbReference>
<feature type="domain" description="Methionyl/Valyl/Leucyl/Isoleucyl-tRNA synthetase anticodon-binding" evidence="10">
    <location>
        <begin position="690"/>
        <end position="842"/>
    </location>
</feature>
<gene>
    <name evidence="8 11" type="primary">ileS</name>
    <name evidence="11" type="ORF">RM531_15170</name>
</gene>
<dbReference type="Gene3D" id="3.90.740.10">
    <property type="entry name" value="Valyl/Leucyl/Isoleucyl-tRNA synthetase, editing domain"/>
    <property type="match status" value="1"/>
</dbReference>
<keyword evidence="4 8" id="KW-0648">Protein biosynthesis</keyword>
<evidence type="ECO:0000259" key="10">
    <source>
        <dbReference type="Pfam" id="PF08264"/>
    </source>
</evidence>
<evidence type="ECO:0000313" key="12">
    <source>
        <dbReference type="Proteomes" id="UP001259982"/>
    </source>
</evidence>
<evidence type="ECO:0000256" key="7">
    <source>
        <dbReference type="ARBA" id="ARBA00048359"/>
    </source>
</evidence>
<keyword evidence="2 8" id="KW-0547">Nucleotide-binding</keyword>
<dbReference type="GO" id="GO:0004822">
    <property type="term" value="F:isoleucine-tRNA ligase activity"/>
    <property type="evidence" value="ECO:0007669"/>
    <property type="project" value="UniProtKB-EC"/>
</dbReference>
<comment type="function">
    <text evidence="6 8">Catalyzes the attachment of isoleucine to tRNA(Ile). As IleRS can inadvertently accommodate and process structurally similar amino acids such as valine, to avoid such errors it has two additional distinct tRNA(Ile)-dependent editing activities. One activity is designated as 'pretransfer' editing and involves the hydrolysis of activated Val-AMP. The other activity is designated 'posttransfer' editing and involves deacylation of mischarged Val-tRNA(Ile).</text>
</comment>
<comment type="similarity">
    <text evidence="8">Belongs to the class-I aminoacyl-tRNA synthetase family. IleS type 2 subfamily.</text>
</comment>
<comment type="catalytic activity">
    <reaction evidence="7 8">
        <text>tRNA(Ile) + L-isoleucine + ATP = L-isoleucyl-tRNA(Ile) + AMP + diphosphate</text>
        <dbReference type="Rhea" id="RHEA:11060"/>
        <dbReference type="Rhea" id="RHEA-COMP:9666"/>
        <dbReference type="Rhea" id="RHEA-COMP:9695"/>
        <dbReference type="ChEBI" id="CHEBI:30616"/>
        <dbReference type="ChEBI" id="CHEBI:33019"/>
        <dbReference type="ChEBI" id="CHEBI:58045"/>
        <dbReference type="ChEBI" id="CHEBI:78442"/>
        <dbReference type="ChEBI" id="CHEBI:78528"/>
        <dbReference type="ChEBI" id="CHEBI:456215"/>
        <dbReference type="EC" id="6.1.1.5"/>
    </reaction>
</comment>
<dbReference type="Pfam" id="PF19302">
    <property type="entry name" value="DUF5915"/>
    <property type="match status" value="1"/>
</dbReference>
<dbReference type="InterPro" id="IPR009080">
    <property type="entry name" value="tRNAsynth_Ia_anticodon-bd"/>
</dbReference>
<dbReference type="Pfam" id="PF00133">
    <property type="entry name" value="tRNA-synt_1"/>
    <property type="match status" value="1"/>
</dbReference>
<accession>A0ABU3BDW1</accession>
<dbReference type="InterPro" id="IPR009008">
    <property type="entry name" value="Val/Leu/Ile-tRNA-synth_edit"/>
</dbReference>
<keyword evidence="3 8" id="KW-0067">ATP-binding</keyword>
<name>A0ABU3BDW1_9GAMM</name>
<comment type="subunit">
    <text evidence="8">Monomer.</text>
</comment>
<keyword evidence="8" id="KW-0963">Cytoplasm</keyword>
<evidence type="ECO:0000256" key="1">
    <source>
        <dbReference type="ARBA" id="ARBA00022598"/>
    </source>
</evidence>
<evidence type="ECO:0000256" key="3">
    <source>
        <dbReference type="ARBA" id="ARBA00022840"/>
    </source>
</evidence>
<dbReference type="CDD" id="cd00818">
    <property type="entry name" value="IleRS_core"/>
    <property type="match status" value="1"/>
</dbReference>